<accession>A0A6I3L050</accession>
<reference evidence="1 2" key="1">
    <citation type="submission" date="2019-11" db="EMBL/GenBank/DDBJ databases">
        <title>Nocardia sp. nov. CT2-14 isolated from soil.</title>
        <authorList>
            <person name="Kanchanasin P."/>
            <person name="Tanasupawat S."/>
            <person name="Yuki M."/>
            <person name="Kudo T."/>
        </authorList>
    </citation>
    <scope>NUCLEOTIDE SEQUENCE [LARGE SCALE GENOMIC DNA]</scope>
    <source>
        <strain evidence="1 2">CT2-14</strain>
    </source>
</reference>
<proteinExistence type="predicted"/>
<dbReference type="Proteomes" id="UP000432464">
    <property type="component" value="Unassembled WGS sequence"/>
</dbReference>
<evidence type="ECO:0000313" key="1">
    <source>
        <dbReference type="EMBL" id="MTE13219.1"/>
    </source>
</evidence>
<dbReference type="AlphaFoldDB" id="A0A6I3L050"/>
<keyword evidence="2" id="KW-1185">Reference proteome</keyword>
<dbReference type="InterPro" id="IPR004378">
    <property type="entry name" value="F420H2_quin_Rdtase"/>
</dbReference>
<dbReference type="GO" id="GO:0016491">
    <property type="term" value="F:oxidoreductase activity"/>
    <property type="evidence" value="ECO:0007669"/>
    <property type="project" value="InterPro"/>
</dbReference>
<gene>
    <name evidence="1" type="ORF">GLP40_10565</name>
</gene>
<sequence length="130" mass="14632">MTTDERTMFPAWFDRLQARYMNPVVRPLAPYLPGFAVIEHRGRKSGRPYSTPVNAFRFDGKLCVVMGHGRTDWIRNVLAAGEADVVRASRRHKLVNPRIVARGEAGPDLPLPARLAARRLPLFMADIQPA</sequence>
<dbReference type="RefSeq" id="WP_154787639.1">
    <property type="nucleotide sequence ID" value="NZ_WMBB01000004.1"/>
</dbReference>
<name>A0A6I3L050_9NOCA</name>
<dbReference type="Gene3D" id="2.30.110.10">
    <property type="entry name" value="Electron Transport, Fmn-binding Protein, Chain A"/>
    <property type="match status" value="1"/>
</dbReference>
<dbReference type="Pfam" id="PF04075">
    <property type="entry name" value="F420H2_quin_red"/>
    <property type="match status" value="1"/>
</dbReference>
<dbReference type="NCBIfam" id="TIGR00026">
    <property type="entry name" value="hi_GC_TIGR00026"/>
    <property type="match status" value="1"/>
</dbReference>
<protein>
    <submittedName>
        <fullName evidence="1">Nitroreductase family deazaflavin-dependent oxidoreductase</fullName>
    </submittedName>
</protein>
<dbReference type="EMBL" id="WMBB01000004">
    <property type="protein sequence ID" value="MTE13219.1"/>
    <property type="molecule type" value="Genomic_DNA"/>
</dbReference>
<organism evidence="1 2">
    <name type="scientific">Nocardia aurantiaca</name>
    <dbReference type="NCBI Taxonomy" id="2675850"/>
    <lineage>
        <taxon>Bacteria</taxon>
        <taxon>Bacillati</taxon>
        <taxon>Actinomycetota</taxon>
        <taxon>Actinomycetes</taxon>
        <taxon>Mycobacteriales</taxon>
        <taxon>Nocardiaceae</taxon>
        <taxon>Nocardia</taxon>
    </lineage>
</organism>
<dbReference type="InterPro" id="IPR012349">
    <property type="entry name" value="Split_barrel_FMN-bd"/>
</dbReference>
<comment type="caution">
    <text evidence="1">The sequence shown here is derived from an EMBL/GenBank/DDBJ whole genome shotgun (WGS) entry which is preliminary data.</text>
</comment>
<evidence type="ECO:0000313" key="2">
    <source>
        <dbReference type="Proteomes" id="UP000432464"/>
    </source>
</evidence>